<evidence type="ECO:0000256" key="3">
    <source>
        <dbReference type="ARBA" id="ARBA00022452"/>
    </source>
</evidence>
<evidence type="ECO:0000313" key="9">
    <source>
        <dbReference type="EMBL" id="MDP8568349.1"/>
    </source>
</evidence>
<comment type="caution">
    <text evidence="9">The sequence shown here is derived from an EMBL/GenBank/DDBJ whole genome shotgun (WGS) entry which is preliminary data.</text>
</comment>
<evidence type="ECO:0000256" key="1">
    <source>
        <dbReference type="ARBA" id="ARBA00004571"/>
    </source>
</evidence>
<organism evidence="9 10">
    <name type="scientific">Methylophilus aquaticus</name>
    <dbReference type="NCBI Taxonomy" id="1971610"/>
    <lineage>
        <taxon>Bacteria</taxon>
        <taxon>Pseudomonadati</taxon>
        <taxon>Pseudomonadota</taxon>
        <taxon>Betaproteobacteria</taxon>
        <taxon>Nitrosomonadales</taxon>
        <taxon>Methylophilaceae</taxon>
        <taxon>Methylophilus</taxon>
    </lineage>
</organism>
<accession>A0ABT9JV20</accession>
<feature type="chain" id="PRO_5046273340" evidence="8">
    <location>
        <begin position="27"/>
        <end position="425"/>
    </location>
</feature>
<dbReference type="SUPFAM" id="SSF56935">
    <property type="entry name" value="Porins"/>
    <property type="match status" value="1"/>
</dbReference>
<keyword evidence="6" id="KW-0472">Membrane</keyword>
<evidence type="ECO:0000256" key="6">
    <source>
        <dbReference type="ARBA" id="ARBA00023136"/>
    </source>
</evidence>
<keyword evidence="10" id="KW-1185">Reference proteome</keyword>
<dbReference type="EMBL" id="JAVCAP010000021">
    <property type="protein sequence ID" value="MDP8568349.1"/>
    <property type="molecule type" value="Genomic_DNA"/>
</dbReference>
<dbReference type="Proteomes" id="UP001225906">
    <property type="component" value="Unassembled WGS sequence"/>
</dbReference>
<name>A0ABT9JV20_9PROT</name>
<dbReference type="InterPro" id="IPR005017">
    <property type="entry name" value="OMPP1/FadL/TodX"/>
</dbReference>
<keyword evidence="5 8" id="KW-0732">Signal</keyword>
<keyword evidence="3" id="KW-1134">Transmembrane beta strand</keyword>
<keyword evidence="4" id="KW-0812">Transmembrane</keyword>
<dbReference type="PANTHER" id="PTHR35093">
    <property type="entry name" value="OUTER MEMBRANE PROTEIN NMB0088-RELATED"/>
    <property type="match status" value="1"/>
</dbReference>
<evidence type="ECO:0000313" key="10">
    <source>
        <dbReference type="Proteomes" id="UP001225906"/>
    </source>
</evidence>
<protein>
    <submittedName>
        <fullName evidence="9">Outer membrane protein transport protein</fullName>
    </submittedName>
</protein>
<dbReference type="Gene3D" id="2.40.160.60">
    <property type="entry name" value="Outer membrane protein transport protein (OMPP1/FadL/TodX)"/>
    <property type="match status" value="1"/>
</dbReference>
<sequence>MISTRLFSIHFATALALAGTTSAVYATNGINLIGFGAESTLMGGADVAVARDTSALNTNPAGLAQTKAPLLDIFGSVLRTTDLVHKDPRNEEHASNRYTALGGGGYARPLENTDCTVGIGLFAQGGAGGVFENLRTPFGNRDDLSSLFGIAKIIPGIGCQVNEKLSLGASLNLVYGSIEQDFFSNTSVNLGGGASFNGYKLEDASAIRTGFKLGMQYRVTPSLTLAAAYTEKTELPMTGGTLVADYTERGLGKVKYADASVKGFALPREVAVGLAFKPTDAWLLSFKLNWLNWDDAINDVKLRATKPDNAAAPAVYGSTNPADWKNQWVVATGVAYKWNDITTLYAGHNYGKNPIPRQNSSPLLAGILEHHLTFGAARKIDQHWLATGGVEWMLPVKVNYDNQLFGESEIRNEAFFLHFMLSRRW</sequence>
<evidence type="ECO:0000256" key="2">
    <source>
        <dbReference type="ARBA" id="ARBA00008163"/>
    </source>
</evidence>
<evidence type="ECO:0000256" key="8">
    <source>
        <dbReference type="SAM" id="SignalP"/>
    </source>
</evidence>
<dbReference type="PANTHER" id="PTHR35093:SF8">
    <property type="entry name" value="OUTER MEMBRANE PROTEIN NMB0088-RELATED"/>
    <property type="match status" value="1"/>
</dbReference>
<feature type="signal peptide" evidence="8">
    <location>
        <begin position="1"/>
        <end position="26"/>
    </location>
</feature>
<evidence type="ECO:0000256" key="4">
    <source>
        <dbReference type="ARBA" id="ARBA00022692"/>
    </source>
</evidence>
<evidence type="ECO:0000256" key="7">
    <source>
        <dbReference type="ARBA" id="ARBA00023237"/>
    </source>
</evidence>
<evidence type="ECO:0000256" key="5">
    <source>
        <dbReference type="ARBA" id="ARBA00022729"/>
    </source>
</evidence>
<comment type="similarity">
    <text evidence="2">Belongs to the OmpP1/FadL family.</text>
</comment>
<reference evidence="10" key="1">
    <citation type="journal article" date="2019" name="Int. J. Syst. Evol. Microbiol.">
        <title>The Global Catalogue of Microorganisms (GCM) 10K type strain sequencing project: providing services to taxonomists for standard genome sequencing and annotation.</title>
        <authorList>
            <consortium name="The Broad Institute Genomics Platform"/>
            <consortium name="The Broad Institute Genome Sequencing Center for Infectious Disease"/>
            <person name="Wu L."/>
            <person name="Ma J."/>
        </authorList>
    </citation>
    <scope>NUCLEOTIDE SEQUENCE [LARGE SCALE GENOMIC DNA]</scope>
    <source>
        <strain evidence="10">VKM B-3159</strain>
    </source>
</reference>
<gene>
    <name evidence="9" type="ORF">Q9291_10855</name>
</gene>
<dbReference type="Pfam" id="PF03349">
    <property type="entry name" value="Toluene_X"/>
    <property type="match status" value="1"/>
</dbReference>
<keyword evidence="7" id="KW-0998">Cell outer membrane</keyword>
<dbReference type="RefSeq" id="WP_306390069.1">
    <property type="nucleotide sequence ID" value="NZ_JAVCAP010000021.1"/>
</dbReference>
<comment type="subcellular location">
    <subcellularLocation>
        <location evidence="1">Cell outer membrane</location>
        <topology evidence="1">Multi-pass membrane protein</topology>
    </subcellularLocation>
</comment>
<proteinExistence type="inferred from homology"/>